<dbReference type="EMBL" id="UHID01000006">
    <property type="protein sequence ID" value="SUP57774.1"/>
    <property type="molecule type" value="Genomic_DNA"/>
</dbReference>
<evidence type="ECO:0000313" key="3">
    <source>
        <dbReference type="Proteomes" id="UP000254150"/>
    </source>
</evidence>
<evidence type="ECO:0000313" key="2">
    <source>
        <dbReference type="EMBL" id="SUP57774.1"/>
    </source>
</evidence>
<evidence type="ECO:0000256" key="1">
    <source>
        <dbReference type="SAM" id="MobiDB-lite"/>
    </source>
</evidence>
<feature type="region of interest" description="Disordered" evidence="1">
    <location>
        <begin position="1"/>
        <end position="44"/>
    </location>
</feature>
<dbReference type="AlphaFoldDB" id="A0A380P1P1"/>
<sequence>MSESLPAVPVKSPTALPVDPLPVRPAPPAAASRPSGELPLAAGRSAPPSYAFGSPYALQVASRITQCPPPPPDLREPSPSHFVYGLTLPSAGAAPLIASETADAVLDVHEVEEELVGPVLELVHELAVHACRFTGAGEMIHLLLRRFDGVLQVVAHDTHTPHLGSRLARQCAERRRVSLTVVRELAEGWGGECGFAAAHPPATGVCTWVSIGAGLTGASGPGGVQEGAA</sequence>
<accession>A0A380P1P1</accession>
<proteinExistence type="predicted"/>
<gene>
    <name evidence="2" type="ORF">NCTC7807_03361</name>
</gene>
<organism evidence="2 3">
    <name type="scientific">Streptomyces griseus</name>
    <dbReference type="NCBI Taxonomy" id="1911"/>
    <lineage>
        <taxon>Bacteria</taxon>
        <taxon>Bacillati</taxon>
        <taxon>Actinomycetota</taxon>
        <taxon>Actinomycetes</taxon>
        <taxon>Kitasatosporales</taxon>
        <taxon>Streptomycetaceae</taxon>
        <taxon>Streptomyces</taxon>
    </lineage>
</organism>
<feature type="compositionally biased region" description="Pro residues" evidence="1">
    <location>
        <begin position="19"/>
        <end position="28"/>
    </location>
</feature>
<name>A0A380P1P1_STRGR</name>
<dbReference type="Proteomes" id="UP000254150">
    <property type="component" value="Unassembled WGS sequence"/>
</dbReference>
<reference evidence="2 3" key="1">
    <citation type="submission" date="2018-06" db="EMBL/GenBank/DDBJ databases">
        <authorList>
            <consortium name="Pathogen Informatics"/>
            <person name="Doyle S."/>
        </authorList>
    </citation>
    <scope>NUCLEOTIDE SEQUENCE [LARGE SCALE GENOMIC DNA]</scope>
    <source>
        <strain evidence="2 3">NCTC7807</strain>
    </source>
</reference>
<dbReference type="RefSeq" id="WP_115068872.1">
    <property type="nucleotide sequence ID" value="NZ_UHID01000006.1"/>
</dbReference>
<protein>
    <submittedName>
        <fullName evidence="2">Regulatory protein</fullName>
    </submittedName>
</protein>